<feature type="chain" id="PRO_5002429464" evidence="2">
    <location>
        <begin position="22"/>
        <end position="533"/>
    </location>
</feature>
<reference evidence="3 4" key="1">
    <citation type="submission" date="2015-04" db="EMBL/GenBank/DDBJ databases">
        <title>Whole genome shotgun sequence of Sphingomonas changbaiensis NBRC 104936.</title>
        <authorList>
            <person name="Katano-Makiyama Y."/>
            <person name="Hosoyama A."/>
            <person name="Hashimoto M."/>
            <person name="Noguchi M."/>
            <person name="Tsuchikane K."/>
            <person name="Ohji S."/>
            <person name="Yamazoe A."/>
            <person name="Ichikawa N."/>
            <person name="Kimura A."/>
            <person name="Fujita N."/>
        </authorList>
    </citation>
    <scope>NUCLEOTIDE SEQUENCE [LARGE SCALE GENOMIC DNA]</scope>
    <source>
        <strain evidence="3 4">NBRC 104936</strain>
    </source>
</reference>
<dbReference type="RefSeq" id="WP_052733771.1">
    <property type="nucleotide sequence ID" value="NZ_BBWU01000019.1"/>
</dbReference>
<dbReference type="Gene3D" id="3.40.50.1820">
    <property type="entry name" value="alpha/beta hydrolase"/>
    <property type="match status" value="1"/>
</dbReference>
<feature type="compositionally biased region" description="Polar residues" evidence="1">
    <location>
        <begin position="57"/>
        <end position="66"/>
    </location>
</feature>
<dbReference type="AlphaFoldDB" id="A0A0E9MLR2"/>
<name>A0A0E9MLR2_9SPHN</name>
<dbReference type="SUPFAM" id="SSF53474">
    <property type="entry name" value="alpha/beta-Hydrolases"/>
    <property type="match status" value="1"/>
</dbReference>
<dbReference type="GO" id="GO:0004185">
    <property type="term" value="F:serine-type carboxypeptidase activity"/>
    <property type="evidence" value="ECO:0007669"/>
    <property type="project" value="InterPro"/>
</dbReference>
<keyword evidence="2" id="KW-0732">Signal</keyword>
<dbReference type="GO" id="GO:0006508">
    <property type="term" value="P:proteolysis"/>
    <property type="evidence" value="ECO:0007669"/>
    <property type="project" value="InterPro"/>
</dbReference>
<dbReference type="Proteomes" id="UP000033202">
    <property type="component" value="Unassembled WGS sequence"/>
</dbReference>
<dbReference type="InterPro" id="IPR001563">
    <property type="entry name" value="Peptidase_S10"/>
</dbReference>
<evidence type="ECO:0000313" key="4">
    <source>
        <dbReference type="Proteomes" id="UP000033202"/>
    </source>
</evidence>
<feature type="region of interest" description="Disordered" evidence="1">
    <location>
        <begin position="23"/>
        <end position="68"/>
    </location>
</feature>
<dbReference type="Pfam" id="PF00450">
    <property type="entry name" value="Peptidase_S10"/>
    <property type="match status" value="1"/>
</dbReference>
<feature type="signal peptide" evidence="2">
    <location>
        <begin position="1"/>
        <end position="21"/>
    </location>
</feature>
<organism evidence="3 4">
    <name type="scientific">Sphingomonas changbaiensis NBRC 104936</name>
    <dbReference type="NCBI Taxonomy" id="1219043"/>
    <lineage>
        <taxon>Bacteria</taxon>
        <taxon>Pseudomonadati</taxon>
        <taxon>Pseudomonadota</taxon>
        <taxon>Alphaproteobacteria</taxon>
        <taxon>Sphingomonadales</taxon>
        <taxon>Sphingomonadaceae</taxon>
        <taxon>Sphingomonas</taxon>
    </lineage>
</organism>
<feature type="compositionally biased region" description="Basic and acidic residues" evidence="1">
    <location>
        <begin position="23"/>
        <end position="36"/>
    </location>
</feature>
<evidence type="ECO:0000256" key="2">
    <source>
        <dbReference type="SAM" id="SignalP"/>
    </source>
</evidence>
<dbReference type="InterPro" id="IPR029058">
    <property type="entry name" value="AB_hydrolase_fold"/>
</dbReference>
<proteinExistence type="predicted"/>
<dbReference type="OrthoDB" id="9770107at2"/>
<protein>
    <submittedName>
        <fullName evidence="3">Peptidase S10 family protein</fullName>
    </submittedName>
</protein>
<accession>A0A0E9MLR2</accession>
<keyword evidence="4" id="KW-1185">Reference proteome</keyword>
<evidence type="ECO:0000313" key="3">
    <source>
        <dbReference type="EMBL" id="GAO38737.1"/>
    </source>
</evidence>
<gene>
    <name evidence="3" type="ORF">SCH01S_19_00410</name>
</gene>
<dbReference type="EMBL" id="BBWU01000019">
    <property type="protein sequence ID" value="GAO38737.1"/>
    <property type="molecule type" value="Genomic_DNA"/>
</dbReference>
<dbReference type="STRING" id="1219043.SCH01S_19_00410"/>
<evidence type="ECO:0000256" key="1">
    <source>
        <dbReference type="SAM" id="MobiDB-lite"/>
    </source>
</evidence>
<comment type="caution">
    <text evidence="3">The sequence shown here is derived from an EMBL/GenBank/DDBJ whole genome shotgun (WGS) entry which is preliminary data.</text>
</comment>
<sequence>MRIVATLLATVAMAVALPSHAADKAARPQPAKHSDEPGNAADATPSGSIAGPDKSETAQASATEYSVSRHRSIPFRGATLNYTVTPGTLTIRNDEGEPIASMFYTAYVLDAPKGGKPRPITFLYNGGPGSSSMWLHMGSYGPLKVDVPGFDTLHGEPGHLVPNQDTILDRTDMVFLDAIGTGLSRPLGKATGKDFWSVDGDLDAFARGIQRYLTLNNRWASPKFLLGESYGTTRTGGLTYVLQQRGVQLAGATIMSTVLDIPLLFDPSVDQMHVNVFPTFATTAWYHNRIANKPADLDAFAKEAQAFATGPYAAALAKGDRLTPEERNQVAQQAAALIGVSPEFLLRNNLRPGPDRFRKELLRDQRRTVGRLDSRFDGIDADAGGEGPEFDAANEAISGAFIAAINNYLFNDLGYQTKLTYRPNFYSGIGPAWDWKHKAPGNARQFAANTSVDLSQAMRQNPKMKLLSLNGYYDMATPFAGADYDLEHMELDPALKANITYKYYPSGHMIYIEPGSAARLRQDIDAFYDSITR</sequence>